<proteinExistence type="predicted"/>
<dbReference type="Gene3D" id="2.60.40.4060">
    <property type="entry name" value="Reeler domain"/>
    <property type="match status" value="1"/>
</dbReference>
<evidence type="ECO:0000256" key="2">
    <source>
        <dbReference type="SAM" id="SignalP"/>
    </source>
</evidence>
<dbReference type="OrthoDB" id="2112057at2759"/>
<feature type="region of interest" description="Disordered" evidence="1">
    <location>
        <begin position="222"/>
        <end position="247"/>
    </location>
</feature>
<keyword evidence="4" id="KW-1185">Reference proteome</keyword>
<feature type="signal peptide" evidence="2">
    <location>
        <begin position="1"/>
        <end position="21"/>
    </location>
</feature>
<dbReference type="AlphaFoldDB" id="A0A4P9WJU3"/>
<accession>A0A4P9WJU3</accession>
<feature type="chain" id="PRO_5020449180" evidence="2">
    <location>
        <begin position="22"/>
        <end position="274"/>
    </location>
</feature>
<dbReference type="EMBL" id="KZ994550">
    <property type="protein sequence ID" value="RKO92652.1"/>
    <property type="molecule type" value="Genomic_DNA"/>
</dbReference>
<reference evidence="4" key="1">
    <citation type="journal article" date="2018" name="Nat. Microbiol.">
        <title>Leveraging single-cell genomics to expand the fungal tree of life.</title>
        <authorList>
            <person name="Ahrendt S.R."/>
            <person name="Quandt C.A."/>
            <person name="Ciobanu D."/>
            <person name="Clum A."/>
            <person name="Salamov A."/>
            <person name="Andreopoulos B."/>
            <person name="Cheng J.F."/>
            <person name="Woyke T."/>
            <person name="Pelin A."/>
            <person name="Henrissat B."/>
            <person name="Reynolds N.K."/>
            <person name="Benny G.L."/>
            <person name="Smith M.E."/>
            <person name="James T.Y."/>
            <person name="Grigoriev I.V."/>
        </authorList>
    </citation>
    <scope>NUCLEOTIDE SEQUENCE [LARGE SCALE GENOMIC DNA]</scope>
</reference>
<organism evidence="3 4">
    <name type="scientific">Blyttiomyces helicus</name>
    <dbReference type="NCBI Taxonomy" id="388810"/>
    <lineage>
        <taxon>Eukaryota</taxon>
        <taxon>Fungi</taxon>
        <taxon>Fungi incertae sedis</taxon>
        <taxon>Chytridiomycota</taxon>
        <taxon>Chytridiomycota incertae sedis</taxon>
        <taxon>Chytridiomycetes</taxon>
        <taxon>Chytridiomycetes incertae sedis</taxon>
        <taxon>Blyttiomyces</taxon>
    </lineage>
</organism>
<evidence type="ECO:0000313" key="4">
    <source>
        <dbReference type="Proteomes" id="UP000269721"/>
    </source>
</evidence>
<dbReference type="Proteomes" id="UP000269721">
    <property type="component" value="Unassembled WGS sequence"/>
</dbReference>
<sequence length="274" mass="28331">MLIPQFIAFSLLLASPSCAFSAHPGVCTSSSFDLASVVANGNMGLESTGDRYNLLFPQNSNITTYTTGVPIDIILSGPGTFAGVLVYAAAVVDAPAHTGSWSAASLYGGTYQVLDRWCGSYGNGTTLGHTSATPKALPVTFQWIPTAATTGPVMFFGMIATGSSIGFQPIGLGTYLPGGHPPLMSAFLGAFGSAPVPFALVTSLTPSRPFCFLQDSSTVHSGSLSPNSSGESNVMRGRGGSLGASGRRKSIRRIFPVKSRADASVICNQRDAFT</sequence>
<evidence type="ECO:0000256" key="1">
    <source>
        <dbReference type="SAM" id="MobiDB-lite"/>
    </source>
</evidence>
<keyword evidence="2" id="KW-0732">Signal</keyword>
<gene>
    <name evidence="3" type="ORF">BDK51DRAFT_42498</name>
</gene>
<name>A0A4P9WJU3_9FUNG</name>
<evidence type="ECO:0000313" key="3">
    <source>
        <dbReference type="EMBL" id="RKO92652.1"/>
    </source>
</evidence>
<dbReference type="InterPro" id="IPR042307">
    <property type="entry name" value="Reeler_sf"/>
</dbReference>
<feature type="compositionally biased region" description="Low complexity" evidence="1">
    <location>
        <begin position="222"/>
        <end position="233"/>
    </location>
</feature>
<protein>
    <submittedName>
        <fullName evidence="3">Uncharacterized protein</fullName>
    </submittedName>
</protein>